<sequence>MKKRRSTVYVRSGKDVTVYIPSDTPPEVIDYLNQLKMEGIFSQGIMDILTRYVREEQSNKPPVAELFPGKERVSDRDEAVSLAENYSDMESAEPIEPAHEANDDFNQLMKEIPSASDQKKFSLAQIFRQSRHNSGKLVQPSDQGNHNE</sequence>
<reference evidence="2 3" key="1">
    <citation type="submission" date="2022-05" db="EMBL/GenBank/DDBJ databases">
        <title>Genome Sequencing of Bee-Associated Microbes.</title>
        <authorList>
            <person name="Dunlap C."/>
        </authorList>
    </citation>
    <scope>NUCLEOTIDE SEQUENCE [LARGE SCALE GENOMIC DNA]</scope>
    <source>
        <strain evidence="2 3">NRRL B-14421</strain>
    </source>
</reference>
<comment type="caution">
    <text evidence="2">The sequence shown here is derived from an EMBL/GenBank/DDBJ whole genome shotgun (WGS) entry which is preliminary data.</text>
</comment>
<name>A0ABT4GA38_9BACL</name>
<gene>
    <name evidence="2" type="ORF">M5X19_09150</name>
</gene>
<evidence type="ECO:0000313" key="3">
    <source>
        <dbReference type="Proteomes" id="UP001527099"/>
    </source>
</evidence>
<feature type="compositionally biased region" description="Basic and acidic residues" evidence="1">
    <location>
        <begin position="68"/>
        <end position="78"/>
    </location>
</feature>
<proteinExistence type="predicted"/>
<dbReference type="EMBL" id="JAMDMX010000027">
    <property type="protein sequence ID" value="MCY9693060.1"/>
    <property type="molecule type" value="Genomic_DNA"/>
</dbReference>
<dbReference type="RefSeq" id="WP_029198099.1">
    <property type="nucleotide sequence ID" value="NZ_JAMDMW010000169.1"/>
</dbReference>
<evidence type="ECO:0000256" key="1">
    <source>
        <dbReference type="SAM" id="MobiDB-lite"/>
    </source>
</evidence>
<keyword evidence="3" id="KW-1185">Reference proteome</keyword>
<organism evidence="2 3">
    <name type="scientific">Paenibacillus alginolyticus</name>
    <dbReference type="NCBI Taxonomy" id="59839"/>
    <lineage>
        <taxon>Bacteria</taxon>
        <taxon>Bacillati</taxon>
        <taxon>Bacillota</taxon>
        <taxon>Bacilli</taxon>
        <taxon>Bacillales</taxon>
        <taxon>Paenibacillaceae</taxon>
        <taxon>Paenibacillus</taxon>
    </lineage>
</organism>
<dbReference type="Proteomes" id="UP001527099">
    <property type="component" value="Unassembled WGS sequence"/>
</dbReference>
<feature type="region of interest" description="Disordered" evidence="1">
    <location>
        <begin position="57"/>
        <end position="78"/>
    </location>
</feature>
<accession>A0ABT4GA38</accession>
<protein>
    <submittedName>
        <fullName evidence="2">Uncharacterized protein</fullName>
    </submittedName>
</protein>
<evidence type="ECO:0000313" key="2">
    <source>
        <dbReference type="EMBL" id="MCY9693060.1"/>
    </source>
</evidence>